<dbReference type="InterPro" id="IPR004659">
    <property type="entry name" value="RNase_E/G"/>
</dbReference>
<dbReference type="InterPro" id="IPR012340">
    <property type="entry name" value="NA-bd_OB-fold"/>
</dbReference>
<evidence type="ECO:0000313" key="7">
    <source>
        <dbReference type="EMBL" id="MBO8472037.1"/>
    </source>
</evidence>
<dbReference type="InterPro" id="IPR003029">
    <property type="entry name" value="S1_domain"/>
</dbReference>
<evidence type="ECO:0000256" key="2">
    <source>
        <dbReference type="ARBA" id="ARBA00022723"/>
    </source>
</evidence>
<sequence length="521" mass="59530">MDKEKASEKDLVIDVDQNEVTIALLENHRLVELNKECHDGRRYSVGDIYLGKVKKLLPSLNAAFVDIGDEKEAFVHYLDLGLNFRAFDRFVKELNPNCDAKQLFSRISITPPLEKVGKIENVLTQGQMIPVQIVKEPISTKGSRLTAEISIAGRNLVLLPFADKVSVSQKISSNEEKRRLENLMESILPKNYGVIIRTAAEGKNAAVLDNELATLIKKWEACWPNIAKSKSIQLLLTEYSKTTTILRDLLNDSFSSVDVNDETVYNEIRSYISTIAPEKEKIVRLYKGAQPIFDYFDITRQIKSSFGKVVPIRQGAYLVIEHTEAMHVIDVNSGTRSKNKQQEQNAFDVNIYAADEIARQLRLRDMGGIVIVDFIDMDSGEHKNLLFKHMQELLANDRAKHNILPLTKFGLMQITRQRVRPAIEINTQEECPTCKGTGKISSTIVLDETIERQLSYYVQEKDIKKLTLKVNPIFEAYLTKGFFNIRRRWMKKYKCELTIVPTSTFFITQAEWYDAKGEKLE</sequence>
<reference evidence="7" key="1">
    <citation type="submission" date="2020-10" db="EMBL/GenBank/DDBJ databases">
        <authorList>
            <person name="Gilroy R."/>
        </authorList>
    </citation>
    <scope>NUCLEOTIDE SEQUENCE</scope>
    <source>
        <strain evidence="7">B1-8020</strain>
    </source>
</reference>
<gene>
    <name evidence="7" type="ORF">IAB81_00180</name>
</gene>
<evidence type="ECO:0000256" key="1">
    <source>
        <dbReference type="ARBA" id="ARBA00001946"/>
    </source>
</evidence>
<comment type="caution">
    <text evidence="7">The sequence shown here is derived from an EMBL/GenBank/DDBJ whole genome shotgun (WGS) entry which is preliminary data.</text>
</comment>
<keyword evidence="4" id="KW-0460">Magnesium</keyword>
<evidence type="ECO:0000259" key="6">
    <source>
        <dbReference type="SMART" id="SM00316"/>
    </source>
</evidence>
<evidence type="ECO:0000313" key="8">
    <source>
        <dbReference type="Proteomes" id="UP000823604"/>
    </source>
</evidence>
<dbReference type="GO" id="GO:0006364">
    <property type="term" value="P:rRNA processing"/>
    <property type="evidence" value="ECO:0007669"/>
    <property type="project" value="TreeGrafter"/>
</dbReference>
<dbReference type="GO" id="GO:0046872">
    <property type="term" value="F:metal ion binding"/>
    <property type="evidence" value="ECO:0007669"/>
    <property type="project" value="UniProtKB-KW"/>
</dbReference>
<feature type="domain" description="S1 motif" evidence="6">
    <location>
        <begin position="44"/>
        <end position="148"/>
    </location>
</feature>
<dbReference type="SMART" id="SM00316">
    <property type="entry name" value="S1"/>
    <property type="match status" value="1"/>
</dbReference>
<reference evidence="7" key="2">
    <citation type="journal article" date="2021" name="PeerJ">
        <title>Extensive microbial diversity within the chicken gut microbiome revealed by metagenomics and culture.</title>
        <authorList>
            <person name="Gilroy R."/>
            <person name="Ravi A."/>
            <person name="Getino M."/>
            <person name="Pursley I."/>
            <person name="Horton D.L."/>
            <person name="Alikhan N.F."/>
            <person name="Baker D."/>
            <person name="Gharbi K."/>
            <person name="Hall N."/>
            <person name="Watson M."/>
            <person name="Adriaenssens E.M."/>
            <person name="Foster-Nyarko E."/>
            <person name="Jarju S."/>
            <person name="Secka A."/>
            <person name="Antonio M."/>
            <person name="Oren A."/>
            <person name="Chaudhuri R.R."/>
            <person name="La Ragione R."/>
            <person name="Hildebrand F."/>
            <person name="Pallen M.J."/>
        </authorList>
    </citation>
    <scope>NUCLEOTIDE SEQUENCE</scope>
    <source>
        <strain evidence="7">B1-8020</strain>
    </source>
</reference>
<keyword evidence="5" id="KW-0694">RNA-binding</keyword>
<dbReference type="GO" id="GO:0016787">
    <property type="term" value="F:hydrolase activity"/>
    <property type="evidence" value="ECO:0007669"/>
    <property type="project" value="UniProtKB-KW"/>
</dbReference>
<proteinExistence type="predicted"/>
<accession>A0A9D9NFS3</accession>
<dbReference type="EMBL" id="JADIMA010000002">
    <property type="protein sequence ID" value="MBO8472037.1"/>
    <property type="molecule type" value="Genomic_DNA"/>
</dbReference>
<dbReference type="InterPro" id="IPR019307">
    <property type="entry name" value="RNA-bd_AU-1/RNase_E/G"/>
</dbReference>
<dbReference type="Gene3D" id="3.40.1260.20">
    <property type="entry name" value="Ribonuclease E, catalytic domain"/>
    <property type="match status" value="1"/>
</dbReference>
<dbReference type="Gene3D" id="2.40.50.140">
    <property type="entry name" value="Nucleic acid-binding proteins"/>
    <property type="match status" value="1"/>
</dbReference>
<evidence type="ECO:0000256" key="3">
    <source>
        <dbReference type="ARBA" id="ARBA00022801"/>
    </source>
</evidence>
<dbReference type="Proteomes" id="UP000823604">
    <property type="component" value="Unassembled WGS sequence"/>
</dbReference>
<dbReference type="GO" id="GO:0003723">
    <property type="term" value="F:RNA binding"/>
    <property type="evidence" value="ECO:0007669"/>
    <property type="project" value="UniProtKB-KW"/>
</dbReference>
<name>A0A9D9NFS3_9BACT</name>
<dbReference type="GO" id="GO:0004540">
    <property type="term" value="F:RNA nuclease activity"/>
    <property type="evidence" value="ECO:0007669"/>
    <property type="project" value="InterPro"/>
</dbReference>
<dbReference type="PANTHER" id="PTHR30001:SF0">
    <property type="entry name" value="RIBONUCLEASE G"/>
    <property type="match status" value="1"/>
</dbReference>
<dbReference type="Pfam" id="PF10150">
    <property type="entry name" value="RNase_E_G"/>
    <property type="match status" value="1"/>
</dbReference>
<evidence type="ECO:0000256" key="4">
    <source>
        <dbReference type="ARBA" id="ARBA00022842"/>
    </source>
</evidence>
<dbReference type="PANTHER" id="PTHR30001">
    <property type="entry name" value="RIBONUCLEASE"/>
    <property type="match status" value="1"/>
</dbReference>
<dbReference type="CDD" id="cd04453">
    <property type="entry name" value="S1_RNase_E"/>
    <property type="match status" value="1"/>
</dbReference>
<dbReference type="AlphaFoldDB" id="A0A9D9NFS3"/>
<dbReference type="NCBIfam" id="TIGR00757">
    <property type="entry name" value="RNaseEG"/>
    <property type="match status" value="1"/>
</dbReference>
<dbReference type="SUPFAM" id="SSF50249">
    <property type="entry name" value="Nucleic acid-binding proteins"/>
    <property type="match status" value="1"/>
</dbReference>
<protein>
    <submittedName>
        <fullName evidence="7">Rne/Rng family ribonuclease</fullName>
    </submittedName>
</protein>
<evidence type="ECO:0000256" key="5">
    <source>
        <dbReference type="ARBA" id="ARBA00022884"/>
    </source>
</evidence>
<comment type="cofactor">
    <cofactor evidence="1">
        <name>Mg(2+)</name>
        <dbReference type="ChEBI" id="CHEBI:18420"/>
    </cofactor>
</comment>
<keyword evidence="2" id="KW-0479">Metal-binding</keyword>
<dbReference type="GO" id="GO:0005737">
    <property type="term" value="C:cytoplasm"/>
    <property type="evidence" value="ECO:0007669"/>
    <property type="project" value="TreeGrafter"/>
</dbReference>
<organism evidence="7 8">
    <name type="scientific">Candidatus Merdivivens pullicola</name>
    <dbReference type="NCBI Taxonomy" id="2840872"/>
    <lineage>
        <taxon>Bacteria</taxon>
        <taxon>Pseudomonadati</taxon>
        <taxon>Bacteroidota</taxon>
        <taxon>Bacteroidia</taxon>
        <taxon>Bacteroidales</taxon>
        <taxon>Muribaculaceae</taxon>
        <taxon>Muribaculaceae incertae sedis</taxon>
        <taxon>Candidatus Merdivivens</taxon>
    </lineage>
</organism>
<keyword evidence="3" id="KW-0378">Hydrolase</keyword>